<dbReference type="OrthoDB" id="4296667at2759"/>
<dbReference type="GeneID" id="34579315"/>
<name>A0A1F5LA42_PENAI</name>
<gene>
    <name evidence="2" type="ORF">PENARI_c018G06398</name>
</gene>
<dbReference type="Proteomes" id="UP000177622">
    <property type="component" value="Unassembled WGS sequence"/>
</dbReference>
<evidence type="ECO:0000313" key="2">
    <source>
        <dbReference type="EMBL" id="OGE50074.1"/>
    </source>
</evidence>
<keyword evidence="1" id="KW-0812">Transmembrane</keyword>
<dbReference type="RefSeq" id="XP_022485523.1">
    <property type="nucleotide sequence ID" value="XM_022634581.1"/>
</dbReference>
<dbReference type="EMBL" id="LXJU01000018">
    <property type="protein sequence ID" value="OGE50074.1"/>
    <property type="molecule type" value="Genomic_DNA"/>
</dbReference>
<keyword evidence="1" id="KW-1133">Transmembrane helix</keyword>
<feature type="transmembrane region" description="Helical" evidence="1">
    <location>
        <begin position="24"/>
        <end position="46"/>
    </location>
</feature>
<dbReference type="AlphaFoldDB" id="A0A1F5LA42"/>
<organism evidence="2 3">
    <name type="scientific">Penicillium arizonense</name>
    <dbReference type="NCBI Taxonomy" id="1835702"/>
    <lineage>
        <taxon>Eukaryota</taxon>
        <taxon>Fungi</taxon>
        <taxon>Dikarya</taxon>
        <taxon>Ascomycota</taxon>
        <taxon>Pezizomycotina</taxon>
        <taxon>Eurotiomycetes</taxon>
        <taxon>Eurotiomycetidae</taxon>
        <taxon>Eurotiales</taxon>
        <taxon>Aspergillaceae</taxon>
        <taxon>Penicillium</taxon>
    </lineage>
</organism>
<sequence length="119" mass="13458">MAPIDLSVRSHPDYYDNPEKEEFLGWYIFGWAMVGLAAIILALIWAKRKDKLMPKLQQCKEDLGEKMTWKSSTASKVIAKPKSAHVANHHVQEIAEVDRITADLSPEYLKKTTAVMGCL</sequence>
<keyword evidence="3" id="KW-1185">Reference proteome</keyword>
<protein>
    <submittedName>
        <fullName evidence="2">Uncharacterized protein</fullName>
    </submittedName>
</protein>
<proteinExistence type="predicted"/>
<evidence type="ECO:0000256" key="1">
    <source>
        <dbReference type="SAM" id="Phobius"/>
    </source>
</evidence>
<comment type="caution">
    <text evidence="2">The sequence shown here is derived from an EMBL/GenBank/DDBJ whole genome shotgun (WGS) entry which is preliminary data.</text>
</comment>
<reference evidence="2 3" key="1">
    <citation type="journal article" date="2016" name="Sci. Rep.">
        <title>Penicillium arizonense, a new, genome sequenced fungal species, reveals a high chemical diversity in secreted metabolites.</title>
        <authorList>
            <person name="Grijseels S."/>
            <person name="Nielsen J.C."/>
            <person name="Randelovic M."/>
            <person name="Nielsen J."/>
            <person name="Nielsen K.F."/>
            <person name="Workman M."/>
            <person name="Frisvad J.C."/>
        </authorList>
    </citation>
    <scope>NUCLEOTIDE SEQUENCE [LARGE SCALE GENOMIC DNA]</scope>
    <source>
        <strain evidence="2 3">CBS 141311</strain>
    </source>
</reference>
<accession>A0A1F5LA42</accession>
<evidence type="ECO:0000313" key="3">
    <source>
        <dbReference type="Proteomes" id="UP000177622"/>
    </source>
</evidence>
<keyword evidence="1" id="KW-0472">Membrane</keyword>